<comment type="similarity">
    <text evidence="1">Belongs to the bacterial solute-binding protein 8 family.</text>
</comment>
<dbReference type="PROSITE" id="PS50983">
    <property type="entry name" value="FE_B12_PBP"/>
    <property type="match status" value="1"/>
</dbReference>
<feature type="domain" description="Fe/B12 periplasmic-binding" evidence="4">
    <location>
        <begin position="65"/>
        <end position="322"/>
    </location>
</feature>
<gene>
    <name evidence="5" type="ORF">J2Z81_002612</name>
</gene>
<dbReference type="InterPro" id="IPR002491">
    <property type="entry name" value="ABC_transptr_periplasmic_BD"/>
</dbReference>
<evidence type="ECO:0000259" key="4">
    <source>
        <dbReference type="PROSITE" id="PS50983"/>
    </source>
</evidence>
<organism evidence="5 6">
    <name type="scientific">Virgibacillus alimentarius</name>
    <dbReference type="NCBI Taxonomy" id="698769"/>
    <lineage>
        <taxon>Bacteria</taxon>
        <taxon>Bacillati</taxon>
        <taxon>Bacillota</taxon>
        <taxon>Bacilli</taxon>
        <taxon>Bacillales</taxon>
        <taxon>Bacillaceae</taxon>
        <taxon>Virgibacillus</taxon>
    </lineage>
</organism>
<accession>A0ABS4SAU5</accession>
<dbReference type="Pfam" id="PF01497">
    <property type="entry name" value="Peripla_BP_2"/>
    <property type="match status" value="1"/>
</dbReference>
<evidence type="ECO:0000313" key="6">
    <source>
        <dbReference type="Proteomes" id="UP001519294"/>
    </source>
</evidence>
<dbReference type="Proteomes" id="UP001519294">
    <property type="component" value="Unassembled WGS sequence"/>
</dbReference>
<dbReference type="PANTHER" id="PTHR30535:SF34">
    <property type="entry name" value="MOLYBDATE-BINDING PROTEIN MOLA"/>
    <property type="match status" value="1"/>
</dbReference>
<feature type="region of interest" description="Disordered" evidence="2">
    <location>
        <begin position="30"/>
        <end position="54"/>
    </location>
</feature>
<keyword evidence="3" id="KW-0732">Signal</keyword>
<feature type="signal peptide" evidence="3">
    <location>
        <begin position="1"/>
        <end position="18"/>
    </location>
</feature>
<dbReference type="PROSITE" id="PS51257">
    <property type="entry name" value="PROKAR_LIPOPROTEIN"/>
    <property type="match status" value="1"/>
</dbReference>
<feature type="compositionally biased region" description="Polar residues" evidence="2">
    <location>
        <begin position="42"/>
        <end position="54"/>
    </location>
</feature>
<name>A0ABS4SAU5_9BACI</name>
<sequence>MKKVLILIIFLTLLCALAACSQESNTSTAKEKAQQTDEKQESQTNTIEITDASGQKLTFEEAPTSIATLDSGVLDILQALDANLTGRPTSSGPAATKNDKITEIGNPHQPNFELIAKVNPEVLVVPISFKQYEDKMKQQGIQLVYTKANSIEDIQDSIHTFGTLLGKEKSAKKINQSISDKIDKIKNSDAPNARTLLVYGAPGTYLAALPSSLSGDLLEKAGGKNIAADFPKEEKFPQYASISPEKIIKKNPEIIMLITHGDPEGVKQAFQKEMNQNATWKNLDAVKNDRVIVLPSHLFGSNPGTKVAEALQIMQENLTEAN</sequence>
<evidence type="ECO:0000256" key="1">
    <source>
        <dbReference type="ARBA" id="ARBA00008814"/>
    </source>
</evidence>
<dbReference type="PANTHER" id="PTHR30535">
    <property type="entry name" value="VITAMIN B12-BINDING PROTEIN"/>
    <property type="match status" value="1"/>
</dbReference>
<comment type="caution">
    <text evidence="5">The sequence shown here is derived from an EMBL/GenBank/DDBJ whole genome shotgun (WGS) entry which is preliminary data.</text>
</comment>
<proteinExistence type="inferred from homology"/>
<feature type="chain" id="PRO_5046307301" evidence="3">
    <location>
        <begin position="19"/>
        <end position="322"/>
    </location>
</feature>
<evidence type="ECO:0000256" key="3">
    <source>
        <dbReference type="SAM" id="SignalP"/>
    </source>
</evidence>
<dbReference type="Gene3D" id="3.40.50.1980">
    <property type="entry name" value="Nitrogenase molybdenum iron protein domain"/>
    <property type="match status" value="2"/>
</dbReference>
<keyword evidence="6" id="KW-1185">Reference proteome</keyword>
<evidence type="ECO:0000256" key="2">
    <source>
        <dbReference type="SAM" id="MobiDB-lite"/>
    </source>
</evidence>
<feature type="compositionally biased region" description="Basic and acidic residues" evidence="2">
    <location>
        <begin position="30"/>
        <end position="41"/>
    </location>
</feature>
<dbReference type="InterPro" id="IPR050902">
    <property type="entry name" value="ABC_Transporter_SBP"/>
</dbReference>
<dbReference type="RefSeq" id="WP_029268105.1">
    <property type="nucleotide sequence ID" value="NZ_JAGIKX010000031.1"/>
</dbReference>
<reference evidence="5 6" key="1">
    <citation type="submission" date="2021-03" db="EMBL/GenBank/DDBJ databases">
        <title>Genomic Encyclopedia of Type Strains, Phase IV (KMG-IV): sequencing the most valuable type-strain genomes for metagenomic binning, comparative biology and taxonomic classification.</title>
        <authorList>
            <person name="Goeker M."/>
        </authorList>
    </citation>
    <scope>NUCLEOTIDE SEQUENCE [LARGE SCALE GENOMIC DNA]</scope>
    <source>
        <strain evidence="5 6">DSM 25790</strain>
    </source>
</reference>
<dbReference type="EMBL" id="JAGIKX010000031">
    <property type="protein sequence ID" value="MBP2258628.1"/>
    <property type="molecule type" value="Genomic_DNA"/>
</dbReference>
<protein>
    <submittedName>
        <fullName evidence="5">Iron complex transport system substrate-binding protein</fullName>
    </submittedName>
</protein>
<evidence type="ECO:0000313" key="5">
    <source>
        <dbReference type="EMBL" id="MBP2258628.1"/>
    </source>
</evidence>
<dbReference type="SUPFAM" id="SSF53807">
    <property type="entry name" value="Helical backbone' metal receptor"/>
    <property type="match status" value="1"/>
</dbReference>